<evidence type="ECO:0000259" key="1">
    <source>
        <dbReference type="Pfam" id="PF05598"/>
    </source>
</evidence>
<name>A0ABQ3V0Y7_9CHLR</name>
<sequence length="159" mass="18543">MMGTKVRTFAPQIKMSLDDLVPQDHFYRYLDQKLDLSFVRIFVQDSYAQGGRPSIDPVVFFKLQLVMFFEGIRSERQLMRQAADRLSVRWSIGYDLDEALPDHFSLTRIRALYEVEVFRRFFEAIVDQCQQAGFVWGKELYADATKVRANAALSWPSTT</sequence>
<reference evidence="2 3" key="1">
    <citation type="journal article" date="2021" name="Int. J. Syst. Evol. Microbiol.">
        <title>Reticulibacter mediterranei gen. nov., sp. nov., within the new family Reticulibacteraceae fam. nov., and Ktedonospora formicarum gen. nov., sp. nov., Ktedonobacter robiniae sp. nov., Dictyobacter formicarum sp. nov. and Dictyobacter arantiisoli sp. nov., belonging to the class Ktedonobacteria.</title>
        <authorList>
            <person name="Yabe S."/>
            <person name="Zheng Y."/>
            <person name="Wang C.M."/>
            <person name="Sakai Y."/>
            <person name="Abe K."/>
            <person name="Yokota A."/>
            <person name="Donadio S."/>
            <person name="Cavaletti L."/>
            <person name="Monciardini P."/>
        </authorList>
    </citation>
    <scope>NUCLEOTIDE SEQUENCE [LARGE SCALE GENOMIC DNA]</scope>
    <source>
        <strain evidence="2 3">SOSP1-30</strain>
    </source>
</reference>
<protein>
    <recommendedName>
        <fullName evidence="1">Transposase InsH N-terminal domain-containing protein</fullName>
    </recommendedName>
</protein>
<feature type="domain" description="Transposase InsH N-terminal" evidence="1">
    <location>
        <begin position="16"/>
        <end position="111"/>
    </location>
</feature>
<keyword evidence="3" id="KW-1185">Reference proteome</keyword>
<dbReference type="Proteomes" id="UP000654345">
    <property type="component" value="Unassembled WGS sequence"/>
</dbReference>
<organism evidence="2 3">
    <name type="scientific">Ktedonobacter robiniae</name>
    <dbReference type="NCBI Taxonomy" id="2778365"/>
    <lineage>
        <taxon>Bacteria</taxon>
        <taxon>Bacillati</taxon>
        <taxon>Chloroflexota</taxon>
        <taxon>Ktedonobacteria</taxon>
        <taxon>Ktedonobacterales</taxon>
        <taxon>Ktedonobacteraceae</taxon>
        <taxon>Ktedonobacter</taxon>
    </lineage>
</organism>
<dbReference type="PANTHER" id="PTHR35604:SF2">
    <property type="entry name" value="TRANSPOSASE INSH FOR INSERTION SEQUENCE ELEMENT IS5A-RELATED"/>
    <property type="match status" value="1"/>
</dbReference>
<dbReference type="InterPro" id="IPR008490">
    <property type="entry name" value="Transposase_InsH_N"/>
</dbReference>
<evidence type="ECO:0000313" key="3">
    <source>
        <dbReference type="Proteomes" id="UP000654345"/>
    </source>
</evidence>
<gene>
    <name evidence="2" type="ORF">KSB_69320</name>
</gene>
<comment type="caution">
    <text evidence="2">The sequence shown here is derived from an EMBL/GenBank/DDBJ whole genome shotgun (WGS) entry which is preliminary data.</text>
</comment>
<dbReference type="Pfam" id="PF05598">
    <property type="entry name" value="DUF772"/>
    <property type="match status" value="1"/>
</dbReference>
<accession>A0ABQ3V0Y7</accession>
<dbReference type="RefSeq" id="WP_236038743.1">
    <property type="nucleotide sequence ID" value="NZ_BNJG01000003.1"/>
</dbReference>
<proteinExistence type="predicted"/>
<dbReference type="PANTHER" id="PTHR35604">
    <property type="entry name" value="TRANSPOSASE INSH FOR INSERTION SEQUENCE ELEMENT IS5A-RELATED"/>
    <property type="match status" value="1"/>
</dbReference>
<dbReference type="EMBL" id="BNJG01000003">
    <property type="protein sequence ID" value="GHO58457.1"/>
    <property type="molecule type" value="Genomic_DNA"/>
</dbReference>
<evidence type="ECO:0000313" key="2">
    <source>
        <dbReference type="EMBL" id="GHO58457.1"/>
    </source>
</evidence>